<dbReference type="Proteomes" id="UP000756346">
    <property type="component" value="Unassembled WGS sequence"/>
</dbReference>
<evidence type="ECO:0000313" key="4">
    <source>
        <dbReference type="Proteomes" id="UP000756346"/>
    </source>
</evidence>
<dbReference type="GeneID" id="70192030"/>
<evidence type="ECO:0000313" key="3">
    <source>
        <dbReference type="EMBL" id="KAH7034765.1"/>
    </source>
</evidence>
<protein>
    <submittedName>
        <fullName evidence="3">Uncharacterized protein</fullName>
    </submittedName>
</protein>
<feature type="transmembrane region" description="Helical" evidence="2">
    <location>
        <begin position="6"/>
        <end position="27"/>
    </location>
</feature>
<evidence type="ECO:0000256" key="1">
    <source>
        <dbReference type="SAM" id="MobiDB-lite"/>
    </source>
</evidence>
<dbReference type="EMBL" id="JAGTJQ010000003">
    <property type="protein sequence ID" value="KAH7034765.1"/>
    <property type="molecule type" value="Genomic_DNA"/>
</dbReference>
<keyword evidence="4" id="KW-1185">Reference proteome</keyword>
<keyword evidence="2" id="KW-0812">Transmembrane</keyword>
<proteinExistence type="predicted"/>
<dbReference type="RefSeq" id="XP_046014858.1">
    <property type="nucleotide sequence ID" value="XM_046162484.1"/>
</dbReference>
<evidence type="ECO:0000256" key="2">
    <source>
        <dbReference type="SAM" id="Phobius"/>
    </source>
</evidence>
<gene>
    <name evidence="3" type="ORF">B0I36DRAFT_429048</name>
</gene>
<name>A0A9P8YB80_9PEZI</name>
<sequence>MYADGLTIVAAAAAKEAVVLLGSLLNLDSAWMSHVRRKGTTVVCLLKDSCKPYATNKAWGGWFRTVRVDGDQLLVSAGRTSSAPSKRLHWLGSAWREAGPGNTSDKRREPNRPSRRIDRGQSALLVETVHWGRPLSDQAQVFPLVCAKRIRVWRAD</sequence>
<keyword evidence="2" id="KW-0472">Membrane</keyword>
<organism evidence="3 4">
    <name type="scientific">Microdochium trichocladiopsis</name>
    <dbReference type="NCBI Taxonomy" id="1682393"/>
    <lineage>
        <taxon>Eukaryota</taxon>
        <taxon>Fungi</taxon>
        <taxon>Dikarya</taxon>
        <taxon>Ascomycota</taxon>
        <taxon>Pezizomycotina</taxon>
        <taxon>Sordariomycetes</taxon>
        <taxon>Xylariomycetidae</taxon>
        <taxon>Xylariales</taxon>
        <taxon>Microdochiaceae</taxon>
        <taxon>Microdochium</taxon>
    </lineage>
</organism>
<feature type="region of interest" description="Disordered" evidence="1">
    <location>
        <begin position="97"/>
        <end position="118"/>
    </location>
</feature>
<keyword evidence="2" id="KW-1133">Transmembrane helix</keyword>
<feature type="compositionally biased region" description="Basic and acidic residues" evidence="1">
    <location>
        <begin position="104"/>
        <end position="118"/>
    </location>
</feature>
<reference evidence="3" key="1">
    <citation type="journal article" date="2021" name="Nat. Commun.">
        <title>Genetic determinants of endophytism in the Arabidopsis root mycobiome.</title>
        <authorList>
            <person name="Mesny F."/>
            <person name="Miyauchi S."/>
            <person name="Thiergart T."/>
            <person name="Pickel B."/>
            <person name="Atanasova L."/>
            <person name="Karlsson M."/>
            <person name="Huettel B."/>
            <person name="Barry K.W."/>
            <person name="Haridas S."/>
            <person name="Chen C."/>
            <person name="Bauer D."/>
            <person name="Andreopoulos W."/>
            <person name="Pangilinan J."/>
            <person name="LaButti K."/>
            <person name="Riley R."/>
            <person name="Lipzen A."/>
            <person name="Clum A."/>
            <person name="Drula E."/>
            <person name="Henrissat B."/>
            <person name="Kohler A."/>
            <person name="Grigoriev I.V."/>
            <person name="Martin F.M."/>
            <person name="Hacquard S."/>
        </authorList>
    </citation>
    <scope>NUCLEOTIDE SEQUENCE</scope>
    <source>
        <strain evidence="3">MPI-CAGE-CH-0230</strain>
    </source>
</reference>
<comment type="caution">
    <text evidence="3">The sequence shown here is derived from an EMBL/GenBank/DDBJ whole genome shotgun (WGS) entry which is preliminary data.</text>
</comment>
<dbReference type="AlphaFoldDB" id="A0A9P8YB80"/>
<accession>A0A9P8YB80</accession>